<accession>F6GWI0</accession>
<sequence length="133" mass="14617">MDQLGASNHGAELQDCRISNQAANADGRQTVITGMDAGLYKAAAEGKIDDLKKISEHEFQVQLTPNHNTILHIAAQFGKLDCVQWILTLPFMFLSTATAKSERRDSASPCSKGRAFEGRGSSYTHCKITSRRY</sequence>
<evidence type="ECO:0000313" key="3">
    <source>
        <dbReference type="Proteomes" id="UP000009183"/>
    </source>
</evidence>
<evidence type="ECO:0000313" key="2">
    <source>
        <dbReference type="EMBL" id="CCB44264.1"/>
    </source>
</evidence>
<name>F6GWI0_VITVI</name>
<dbReference type="InParanoid" id="F6GWI0"/>
<dbReference type="EMBL" id="FN594958">
    <property type="protein sequence ID" value="CCB44264.1"/>
    <property type="molecule type" value="Genomic_DNA"/>
</dbReference>
<dbReference type="Gene3D" id="1.25.40.20">
    <property type="entry name" value="Ankyrin repeat-containing domain"/>
    <property type="match status" value="1"/>
</dbReference>
<dbReference type="SUPFAM" id="SSF48403">
    <property type="entry name" value="Ankyrin repeat"/>
    <property type="match status" value="1"/>
</dbReference>
<organism evidence="2 3">
    <name type="scientific">Vitis vinifera</name>
    <name type="common">Grape</name>
    <dbReference type="NCBI Taxonomy" id="29760"/>
    <lineage>
        <taxon>Eukaryota</taxon>
        <taxon>Viridiplantae</taxon>
        <taxon>Streptophyta</taxon>
        <taxon>Embryophyta</taxon>
        <taxon>Tracheophyta</taxon>
        <taxon>Spermatophyta</taxon>
        <taxon>Magnoliopsida</taxon>
        <taxon>eudicotyledons</taxon>
        <taxon>Gunneridae</taxon>
        <taxon>Pentapetalae</taxon>
        <taxon>rosids</taxon>
        <taxon>Vitales</taxon>
        <taxon>Vitaceae</taxon>
        <taxon>Viteae</taxon>
        <taxon>Vitis</taxon>
    </lineage>
</organism>
<dbReference type="PaxDb" id="29760-VIT_05s0029g01410.t01"/>
<protein>
    <recommendedName>
        <fullName evidence="4">Ankyrin repeat-containing protein</fullName>
    </recommendedName>
</protein>
<keyword evidence="3" id="KW-1185">Reference proteome</keyword>
<dbReference type="InterPro" id="IPR002110">
    <property type="entry name" value="Ankyrin_rpt"/>
</dbReference>
<dbReference type="Pfam" id="PF13637">
    <property type="entry name" value="Ank_4"/>
    <property type="match status" value="1"/>
</dbReference>
<gene>
    <name evidence="2" type="ordered locus">VIT_05s0029g01410</name>
</gene>
<feature type="region of interest" description="Disordered" evidence="1">
    <location>
        <begin position="100"/>
        <end position="120"/>
    </location>
</feature>
<reference evidence="3" key="1">
    <citation type="journal article" date="2007" name="Nature">
        <title>The grapevine genome sequence suggests ancestral hexaploidization in major angiosperm phyla.</title>
        <authorList>
            <consortium name="The French-Italian Public Consortium for Grapevine Genome Characterization."/>
            <person name="Jaillon O."/>
            <person name="Aury J.-M."/>
            <person name="Noel B."/>
            <person name="Policriti A."/>
            <person name="Clepet C."/>
            <person name="Casagrande A."/>
            <person name="Choisne N."/>
            <person name="Aubourg S."/>
            <person name="Vitulo N."/>
            <person name="Jubin C."/>
            <person name="Vezzi A."/>
            <person name="Legeai F."/>
            <person name="Hugueney P."/>
            <person name="Dasilva C."/>
            <person name="Horner D."/>
            <person name="Mica E."/>
            <person name="Jublot D."/>
            <person name="Poulain J."/>
            <person name="Bruyere C."/>
            <person name="Billault A."/>
            <person name="Segurens B."/>
            <person name="Gouyvenoux M."/>
            <person name="Ugarte E."/>
            <person name="Cattonaro F."/>
            <person name="Anthouard V."/>
            <person name="Vico V."/>
            <person name="Del Fabbro C."/>
            <person name="Alaux M."/>
            <person name="Di Gaspero G."/>
            <person name="Dumas V."/>
            <person name="Felice N."/>
            <person name="Paillard S."/>
            <person name="Juman I."/>
            <person name="Moroldo M."/>
            <person name="Scalabrin S."/>
            <person name="Canaguier A."/>
            <person name="Le Clainche I."/>
            <person name="Malacrida G."/>
            <person name="Durand E."/>
            <person name="Pesole G."/>
            <person name="Laucou V."/>
            <person name="Chatelet P."/>
            <person name="Merdinoglu D."/>
            <person name="Delledonne M."/>
            <person name="Pezzotti M."/>
            <person name="Lecharny A."/>
            <person name="Scarpelli C."/>
            <person name="Artiguenave F."/>
            <person name="Pe M.E."/>
            <person name="Valle G."/>
            <person name="Morgante M."/>
            <person name="Caboche M."/>
            <person name="Adam-Blondon A.-F."/>
            <person name="Weissenbach J."/>
            <person name="Quetier F."/>
            <person name="Wincker P."/>
        </authorList>
    </citation>
    <scope>NUCLEOTIDE SEQUENCE [LARGE SCALE GENOMIC DNA]</scope>
    <source>
        <strain evidence="3">cv. Pinot noir / PN40024</strain>
    </source>
</reference>
<proteinExistence type="predicted"/>
<dbReference type="HOGENOM" id="CLU_1910472_0_0_1"/>
<dbReference type="InterPro" id="IPR036770">
    <property type="entry name" value="Ankyrin_rpt-contain_sf"/>
</dbReference>
<dbReference type="AlphaFoldDB" id="F6GWI0"/>
<evidence type="ECO:0000256" key="1">
    <source>
        <dbReference type="SAM" id="MobiDB-lite"/>
    </source>
</evidence>
<dbReference type="Proteomes" id="UP000009183">
    <property type="component" value="Chromosome 5"/>
</dbReference>
<evidence type="ECO:0008006" key="4">
    <source>
        <dbReference type="Google" id="ProtNLM"/>
    </source>
</evidence>